<sequence>MLSDYALLSHLPANHPARKLVENDAAKFQAGWIGEQTLAYFLEEFQQNGIHIFYGLHLDDCQIDTLLLAPTFIAILEVKNYAGTICFANDHGQLIRYRGDRREGFANPILQADRHRLHLEKWFLAHRLPKMPIEADVVIAHPSTVIDNPSGGRRVQEHVFHAEQVQIKLQKIIEKYQKSQSYSKFLPKIEQQLLHDHHEPFTDVLQRFNVKPSELLSGVRCGSCGSFTMQRIYTKWVCTRCGHDSKSAHEPMILHYFLLFGAAMTNKQCRDFLQLSSKKVVIGLLKKMNIERKGIGPGRGQYYVAPPHEIFDQTLKSSIKVRNYSRKKY</sequence>
<dbReference type="PROSITE" id="PS50965">
    <property type="entry name" value="NERD"/>
    <property type="match status" value="1"/>
</dbReference>
<evidence type="ECO:0000259" key="1">
    <source>
        <dbReference type="PROSITE" id="PS50965"/>
    </source>
</evidence>
<evidence type="ECO:0000313" key="2">
    <source>
        <dbReference type="EMBL" id="MCL1631514.1"/>
    </source>
</evidence>
<proteinExistence type="predicted"/>
<protein>
    <submittedName>
        <fullName evidence="2">NERD domain-containing protein</fullName>
    </submittedName>
</protein>
<feature type="domain" description="NERD" evidence="1">
    <location>
        <begin position="30"/>
        <end position="142"/>
    </location>
</feature>
<dbReference type="Pfam" id="PF08378">
    <property type="entry name" value="NERD"/>
    <property type="match status" value="1"/>
</dbReference>
<organism evidence="2 3">
    <name type="scientific">Sporolactobacillus mangiferae</name>
    <dbReference type="NCBI Taxonomy" id="2940498"/>
    <lineage>
        <taxon>Bacteria</taxon>
        <taxon>Bacillati</taxon>
        <taxon>Bacillota</taxon>
        <taxon>Bacilli</taxon>
        <taxon>Bacillales</taxon>
        <taxon>Sporolactobacillaceae</taxon>
        <taxon>Sporolactobacillus</taxon>
    </lineage>
</organism>
<dbReference type="Proteomes" id="UP001203004">
    <property type="component" value="Unassembled WGS sequence"/>
</dbReference>
<dbReference type="EMBL" id="JAMAST010000004">
    <property type="protein sequence ID" value="MCL1631514.1"/>
    <property type="molecule type" value="Genomic_DNA"/>
</dbReference>
<gene>
    <name evidence="2" type="ORF">M3N64_06065</name>
</gene>
<accession>A0ABT0M9H4</accession>
<comment type="caution">
    <text evidence="2">The sequence shown here is derived from an EMBL/GenBank/DDBJ whole genome shotgun (WGS) entry which is preliminary data.</text>
</comment>
<keyword evidence="3" id="KW-1185">Reference proteome</keyword>
<reference evidence="2 3" key="1">
    <citation type="submission" date="2022-05" db="EMBL/GenBank/DDBJ databases">
        <title>Sporolactobacillus sp nov CPB3-1, isolated from tree bark (Mangifera indica L.).</title>
        <authorList>
            <person name="Phuengjayaem S."/>
            <person name="Tanasupawat S."/>
        </authorList>
    </citation>
    <scope>NUCLEOTIDE SEQUENCE [LARGE SCALE GENOMIC DNA]</scope>
    <source>
        <strain evidence="2 3">CPB3-1</strain>
    </source>
</reference>
<dbReference type="InterPro" id="IPR011528">
    <property type="entry name" value="NERD"/>
</dbReference>
<dbReference type="RefSeq" id="WP_249099636.1">
    <property type="nucleotide sequence ID" value="NZ_JAMAST010000004.1"/>
</dbReference>
<name>A0ABT0M9H4_9BACL</name>
<evidence type="ECO:0000313" key="3">
    <source>
        <dbReference type="Proteomes" id="UP001203004"/>
    </source>
</evidence>